<dbReference type="InterPro" id="IPR029052">
    <property type="entry name" value="Metallo-depent_PP-like"/>
</dbReference>
<reference evidence="6" key="1">
    <citation type="submission" date="2008-01" db="EMBL/GenBank/DDBJ databases">
        <title>Complete sequence of chromosome of Caulobacter sp. K31.</title>
        <authorList>
            <consortium name="US DOE Joint Genome Institute"/>
            <person name="Copeland A."/>
            <person name="Lucas S."/>
            <person name="Lapidus A."/>
            <person name="Barry K."/>
            <person name="Glavina del Rio T."/>
            <person name="Dalin E."/>
            <person name="Tice H."/>
            <person name="Pitluck S."/>
            <person name="Bruce D."/>
            <person name="Goodwin L."/>
            <person name="Thompson L.S."/>
            <person name="Brettin T."/>
            <person name="Detter J.C."/>
            <person name="Han C."/>
            <person name="Schmutz J."/>
            <person name="Larimer F."/>
            <person name="Land M."/>
            <person name="Hauser L."/>
            <person name="Kyrpides N."/>
            <person name="Kim E."/>
            <person name="Stephens C."/>
            <person name="Richardson P."/>
        </authorList>
    </citation>
    <scope>NUCLEOTIDE SEQUENCE [LARGE SCALE GENOMIC DNA]</scope>
    <source>
        <strain evidence="6">K31</strain>
    </source>
</reference>
<evidence type="ECO:0000313" key="6">
    <source>
        <dbReference type="EMBL" id="ABZ70810.1"/>
    </source>
</evidence>
<keyword evidence="2" id="KW-0378">Hydrolase</keyword>
<dbReference type="Gene3D" id="3.60.21.10">
    <property type="match status" value="1"/>
</dbReference>
<gene>
    <name evidence="6" type="ordered locus">Caul_1681</name>
</gene>
<comment type="similarity">
    <text evidence="4">Belongs to the cyclic nucleotide phosphodiesterase class-III family.</text>
</comment>
<dbReference type="AlphaFoldDB" id="B0T2I9"/>
<feature type="domain" description="Calcineurin-like phosphoesterase" evidence="5">
    <location>
        <begin position="4"/>
        <end position="224"/>
    </location>
</feature>
<keyword evidence="1" id="KW-0479">Metal-binding</keyword>
<dbReference type="CDD" id="cd00838">
    <property type="entry name" value="MPP_superfamily"/>
    <property type="match status" value="1"/>
</dbReference>
<protein>
    <submittedName>
        <fullName evidence="6">Metallophosphoesterase</fullName>
    </submittedName>
</protein>
<dbReference type="PANTHER" id="PTHR42988:SF2">
    <property type="entry name" value="CYCLIC NUCLEOTIDE PHOSPHODIESTERASE CBUA0032-RELATED"/>
    <property type="match status" value="1"/>
</dbReference>
<dbReference type="eggNOG" id="COG1409">
    <property type="taxonomic scope" value="Bacteria"/>
</dbReference>
<dbReference type="STRING" id="366602.Caul_1681"/>
<accession>B0T2I9</accession>
<dbReference type="InterPro" id="IPR050884">
    <property type="entry name" value="CNP_phosphodiesterase-III"/>
</dbReference>
<name>B0T2I9_CAUSK</name>
<proteinExistence type="inferred from homology"/>
<evidence type="ECO:0000256" key="2">
    <source>
        <dbReference type="ARBA" id="ARBA00022801"/>
    </source>
</evidence>
<evidence type="ECO:0000259" key="5">
    <source>
        <dbReference type="Pfam" id="PF00149"/>
    </source>
</evidence>
<dbReference type="HOGENOM" id="CLU_052611_0_0_5"/>
<dbReference type="Pfam" id="PF00149">
    <property type="entry name" value="Metallophos"/>
    <property type="match status" value="1"/>
</dbReference>
<evidence type="ECO:0000256" key="4">
    <source>
        <dbReference type="ARBA" id="ARBA00025742"/>
    </source>
</evidence>
<dbReference type="GO" id="GO:0046872">
    <property type="term" value="F:metal ion binding"/>
    <property type="evidence" value="ECO:0007669"/>
    <property type="project" value="UniProtKB-KW"/>
</dbReference>
<dbReference type="PANTHER" id="PTHR42988">
    <property type="entry name" value="PHOSPHOHYDROLASE"/>
    <property type="match status" value="1"/>
</dbReference>
<dbReference type="SUPFAM" id="SSF56300">
    <property type="entry name" value="Metallo-dependent phosphatases"/>
    <property type="match status" value="1"/>
</dbReference>
<sequence length="307" mass="33182">MSIFRLAHISDLHLSPPKGAFGWRDLLSKRLLSRIAWRRKHREHRPEILARVVADLIAQAPDHVAITGDLTNYASPAEFEAARLWLETLGPSRDVTVSPGNHDALVDAEGVEAFAAWTPWLGDAGETRFPQVRVRDGVAVFNLCSAVPTAPHLATGRLGEAQLRRLAALLSDPAYRDDFRVLLIHHPPIPGAVARRKSLEDVDALRAVLAEQGADLILHGHAHDAMVATVPGPRGAMIPVLGVPSASAMGGRGHPAARWHAVEIAREADGRIEVKVVARGLDPKTGEATELSRYVLTQAGRPAPDRA</sequence>
<dbReference type="EMBL" id="CP000927">
    <property type="protein sequence ID" value="ABZ70810.1"/>
    <property type="molecule type" value="Genomic_DNA"/>
</dbReference>
<evidence type="ECO:0000256" key="1">
    <source>
        <dbReference type="ARBA" id="ARBA00022723"/>
    </source>
</evidence>
<organism evidence="6">
    <name type="scientific">Caulobacter sp. (strain K31)</name>
    <dbReference type="NCBI Taxonomy" id="366602"/>
    <lineage>
        <taxon>Bacteria</taxon>
        <taxon>Pseudomonadati</taxon>
        <taxon>Pseudomonadota</taxon>
        <taxon>Alphaproteobacteria</taxon>
        <taxon>Caulobacterales</taxon>
        <taxon>Caulobacteraceae</taxon>
        <taxon>Caulobacter</taxon>
    </lineage>
</organism>
<dbReference type="GO" id="GO:0016787">
    <property type="term" value="F:hydrolase activity"/>
    <property type="evidence" value="ECO:0007669"/>
    <property type="project" value="UniProtKB-KW"/>
</dbReference>
<dbReference type="KEGG" id="cak:Caul_1681"/>
<dbReference type="InterPro" id="IPR004843">
    <property type="entry name" value="Calcineurin-like_PHP"/>
</dbReference>
<evidence type="ECO:0000256" key="3">
    <source>
        <dbReference type="ARBA" id="ARBA00023004"/>
    </source>
</evidence>
<dbReference type="OrthoDB" id="9794568at2"/>
<keyword evidence="3" id="KW-0408">Iron</keyword>